<dbReference type="EMBL" id="OX451736">
    <property type="protein sequence ID" value="CAI8585705.1"/>
    <property type="molecule type" value="Genomic_DNA"/>
</dbReference>
<organism evidence="1 2">
    <name type="scientific">Vicia faba</name>
    <name type="common">Broad bean</name>
    <name type="synonym">Faba vulgaris</name>
    <dbReference type="NCBI Taxonomy" id="3906"/>
    <lineage>
        <taxon>Eukaryota</taxon>
        <taxon>Viridiplantae</taxon>
        <taxon>Streptophyta</taxon>
        <taxon>Embryophyta</taxon>
        <taxon>Tracheophyta</taxon>
        <taxon>Spermatophyta</taxon>
        <taxon>Magnoliopsida</taxon>
        <taxon>eudicotyledons</taxon>
        <taxon>Gunneridae</taxon>
        <taxon>Pentapetalae</taxon>
        <taxon>rosids</taxon>
        <taxon>fabids</taxon>
        <taxon>Fabales</taxon>
        <taxon>Fabaceae</taxon>
        <taxon>Papilionoideae</taxon>
        <taxon>50 kb inversion clade</taxon>
        <taxon>NPAAA clade</taxon>
        <taxon>Hologalegina</taxon>
        <taxon>IRL clade</taxon>
        <taxon>Fabeae</taxon>
        <taxon>Vicia</taxon>
    </lineage>
</organism>
<gene>
    <name evidence="1" type="ORF">VFH_I219920</name>
</gene>
<evidence type="ECO:0000313" key="2">
    <source>
        <dbReference type="Proteomes" id="UP001157006"/>
    </source>
</evidence>
<dbReference type="PANTHER" id="PTHR47481">
    <property type="match status" value="1"/>
</dbReference>
<dbReference type="PANTHER" id="PTHR47481:SF30">
    <property type="entry name" value="CCHC-TYPE DOMAIN-CONTAINING PROTEIN"/>
    <property type="match status" value="1"/>
</dbReference>
<reference evidence="1 2" key="1">
    <citation type="submission" date="2023-01" db="EMBL/GenBank/DDBJ databases">
        <authorList>
            <person name="Kreplak J."/>
        </authorList>
    </citation>
    <scope>NUCLEOTIDE SEQUENCE [LARGE SCALE GENOMIC DNA]</scope>
</reference>
<dbReference type="AlphaFoldDB" id="A0AAV0YMU3"/>
<evidence type="ECO:0008006" key="3">
    <source>
        <dbReference type="Google" id="ProtNLM"/>
    </source>
</evidence>
<protein>
    <recommendedName>
        <fullName evidence="3">Retrotransposon Copia-like N-terminal domain-containing protein</fullName>
    </recommendedName>
</protein>
<proteinExistence type="predicted"/>
<name>A0AAV0YMU3_VICFA</name>
<keyword evidence="2" id="KW-1185">Reference proteome</keyword>
<sequence length="128" mass="14926">MDFENQSVIKIQTLTQETLTVFTSSKSNSSFRPKILIKMQENNYLLWNQQVEGVFLAQKMNKLVVNPQIPQKFKTPQDRLSGVFSNEYESWIAQDHTVFIWLLSTISESVLPHVLACKHAFEVWDKIH</sequence>
<accession>A0AAV0YMU3</accession>
<evidence type="ECO:0000313" key="1">
    <source>
        <dbReference type="EMBL" id="CAI8585705.1"/>
    </source>
</evidence>
<dbReference type="Proteomes" id="UP001157006">
    <property type="component" value="Chromosome 1L"/>
</dbReference>